<dbReference type="Pfam" id="PF00198">
    <property type="entry name" value="2-oxoacid_dh"/>
    <property type="match status" value="1"/>
</dbReference>
<dbReference type="SUPFAM" id="SSF52777">
    <property type="entry name" value="CoA-dependent acyltransferases"/>
    <property type="match status" value="1"/>
</dbReference>
<evidence type="ECO:0000256" key="4">
    <source>
        <dbReference type="ARBA" id="ARBA00022823"/>
    </source>
</evidence>
<dbReference type="SUPFAM" id="SSF47005">
    <property type="entry name" value="Peripheral subunit-binding domain of 2-oxo acid dehydrogenase complex"/>
    <property type="match status" value="1"/>
</dbReference>
<reference evidence="9 10" key="1">
    <citation type="journal article" date="2024" name="Int. J. Mol. Sci.">
        <title>Exploration of Alicyclobacillus spp. Genome in Search of Antibiotic Resistance.</title>
        <authorList>
            <person name="Bucka-Kolendo J."/>
            <person name="Kiousi D.E."/>
            <person name="Dekowska A."/>
            <person name="Mikolajczuk-Szczyrba A."/>
            <person name="Karadedos D.M."/>
            <person name="Michael P."/>
            <person name="Galanis A."/>
            <person name="Sokolowska B."/>
        </authorList>
    </citation>
    <scope>NUCLEOTIDE SEQUENCE [LARGE SCALE GENOMIC DNA]</scope>
    <source>
        <strain evidence="9 10">KKP 3000</strain>
    </source>
</reference>
<evidence type="ECO:0000256" key="5">
    <source>
        <dbReference type="ARBA" id="ARBA00023315"/>
    </source>
</evidence>
<dbReference type="PANTHER" id="PTHR43178:SF5">
    <property type="entry name" value="LIPOAMIDE ACYLTRANSFERASE COMPONENT OF BRANCHED-CHAIN ALPHA-KETO ACID DEHYDROGENASE COMPLEX, MITOCHONDRIAL"/>
    <property type="match status" value="1"/>
</dbReference>
<evidence type="ECO:0000256" key="2">
    <source>
        <dbReference type="ARBA" id="ARBA00007317"/>
    </source>
</evidence>
<organism evidence="9 10">
    <name type="scientific">Alicyclobacillus fastidiosus</name>
    <dbReference type="NCBI Taxonomy" id="392011"/>
    <lineage>
        <taxon>Bacteria</taxon>
        <taxon>Bacillati</taxon>
        <taxon>Bacillota</taxon>
        <taxon>Bacilli</taxon>
        <taxon>Bacillales</taxon>
        <taxon>Alicyclobacillaceae</taxon>
        <taxon>Alicyclobacillus</taxon>
    </lineage>
</organism>
<dbReference type="PROSITE" id="PS50968">
    <property type="entry name" value="BIOTINYL_LIPOYL"/>
    <property type="match status" value="1"/>
</dbReference>
<comment type="caution">
    <text evidence="9">The sequence shown here is derived from an EMBL/GenBank/DDBJ whole genome shotgun (WGS) entry which is preliminary data.</text>
</comment>
<dbReference type="Gene3D" id="4.10.320.10">
    <property type="entry name" value="E3-binding domain"/>
    <property type="match status" value="1"/>
</dbReference>
<feature type="domain" description="Peripheral subunit-binding (PSBD)" evidence="8">
    <location>
        <begin position="134"/>
        <end position="171"/>
    </location>
</feature>
<dbReference type="PANTHER" id="PTHR43178">
    <property type="entry name" value="DIHYDROLIPOAMIDE ACETYLTRANSFERASE COMPONENT OF PYRUVATE DEHYDROGENASE COMPLEX"/>
    <property type="match status" value="1"/>
</dbReference>
<dbReference type="Proteomes" id="UP001579974">
    <property type="component" value="Unassembled WGS sequence"/>
</dbReference>
<sequence>MFEYKLADIGEGMHEGEIVRWLVKEGDDVLVDDPIVEVQTDKVTAELPAPVTGKIHHILAKEGAMVPVGSTLVIIADAQARPAPQLPAGPSEAMLHDDSAQPDLPVAPKPDGVVAERFTSGDRGHTAPLAKRALATPHIRYLARQMNIDIEQVEGTGRGGRVTEEDLRRFRDDLLEMSSGSVTDEKVGEALTKTPERAASPDATAHQNGRVERVALKGIRKRIADHMVKSVSTIPHVTSVDELEMDSLHGLRERLKTVAQARGVKLTFLPFFVKAIVIALREFPIMNASLDDETGDILLKHYYHIGIATDTDDGLIVPVIKDADQLTVFQLAQEIASLAMAARTGKLRLDQVTGGTFTISNVGSIGGLYATPIINHPEAAILGIHKMEPRSVVRDGVSVIRTMMNISLSFDHRLIDGATAVRFTNRIRSLLEDPDQLFLEMM</sequence>
<protein>
    <recommendedName>
        <fullName evidence="6">Dihydrolipoamide acetyltransferase component of pyruvate dehydrogenase complex</fullName>
        <ecNumber evidence="6">2.3.1.-</ecNumber>
    </recommendedName>
</protein>
<keyword evidence="10" id="KW-1185">Reference proteome</keyword>
<gene>
    <name evidence="9" type="ORF">KKP3000_002334</name>
</gene>
<dbReference type="Gene3D" id="2.40.50.100">
    <property type="match status" value="1"/>
</dbReference>
<dbReference type="InterPro" id="IPR001078">
    <property type="entry name" value="2-oxoacid_DH_actylTfrase"/>
</dbReference>
<dbReference type="Gene3D" id="3.30.559.10">
    <property type="entry name" value="Chloramphenicol acetyltransferase-like domain"/>
    <property type="match status" value="1"/>
</dbReference>
<comment type="cofactor">
    <cofactor evidence="1 6">
        <name>(R)-lipoate</name>
        <dbReference type="ChEBI" id="CHEBI:83088"/>
    </cofactor>
</comment>
<accession>A0ABV5AAV8</accession>
<comment type="similarity">
    <text evidence="2 6">Belongs to the 2-oxoacid dehydrogenase family.</text>
</comment>
<dbReference type="CDD" id="cd06849">
    <property type="entry name" value="lipoyl_domain"/>
    <property type="match status" value="1"/>
</dbReference>
<evidence type="ECO:0000259" key="8">
    <source>
        <dbReference type="PROSITE" id="PS51826"/>
    </source>
</evidence>
<evidence type="ECO:0000313" key="9">
    <source>
        <dbReference type="EMBL" id="MFB5189327.1"/>
    </source>
</evidence>
<dbReference type="PROSITE" id="PS51826">
    <property type="entry name" value="PSBD"/>
    <property type="match status" value="1"/>
</dbReference>
<evidence type="ECO:0000259" key="7">
    <source>
        <dbReference type="PROSITE" id="PS50968"/>
    </source>
</evidence>
<evidence type="ECO:0000256" key="6">
    <source>
        <dbReference type="RuleBase" id="RU003423"/>
    </source>
</evidence>
<dbReference type="GO" id="GO:0016746">
    <property type="term" value="F:acyltransferase activity"/>
    <property type="evidence" value="ECO:0007669"/>
    <property type="project" value="UniProtKB-KW"/>
</dbReference>
<dbReference type="EC" id="2.3.1.-" evidence="6"/>
<keyword evidence="3 6" id="KW-0808">Transferase</keyword>
<dbReference type="InterPro" id="IPR004167">
    <property type="entry name" value="PSBD"/>
</dbReference>
<proteinExistence type="inferred from homology"/>
<dbReference type="RefSeq" id="WP_275476782.1">
    <property type="nucleotide sequence ID" value="NZ_CP162940.1"/>
</dbReference>
<dbReference type="PROSITE" id="PS00189">
    <property type="entry name" value="LIPOYL"/>
    <property type="match status" value="1"/>
</dbReference>
<evidence type="ECO:0000256" key="3">
    <source>
        <dbReference type="ARBA" id="ARBA00022679"/>
    </source>
</evidence>
<dbReference type="Pfam" id="PF02817">
    <property type="entry name" value="E3_binding"/>
    <property type="match status" value="1"/>
</dbReference>
<evidence type="ECO:0000313" key="10">
    <source>
        <dbReference type="Proteomes" id="UP001579974"/>
    </source>
</evidence>
<dbReference type="Pfam" id="PF00364">
    <property type="entry name" value="Biotin_lipoyl"/>
    <property type="match status" value="1"/>
</dbReference>
<dbReference type="InterPro" id="IPR023213">
    <property type="entry name" value="CAT-like_dom_sf"/>
</dbReference>
<dbReference type="InterPro" id="IPR000089">
    <property type="entry name" value="Biotin_lipoyl"/>
</dbReference>
<dbReference type="InterPro" id="IPR036625">
    <property type="entry name" value="E3-bd_dom_sf"/>
</dbReference>
<evidence type="ECO:0000256" key="1">
    <source>
        <dbReference type="ARBA" id="ARBA00001938"/>
    </source>
</evidence>
<dbReference type="InterPro" id="IPR011053">
    <property type="entry name" value="Single_hybrid_motif"/>
</dbReference>
<dbReference type="InterPro" id="IPR003016">
    <property type="entry name" value="2-oxoA_DH_lipoyl-BS"/>
</dbReference>
<name>A0ABV5AAV8_9BACL</name>
<feature type="domain" description="Lipoyl-binding" evidence="7">
    <location>
        <begin position="1"/>
        <end position="76"/>
    </location>
</feature>
<dbReference type="EMBL" id="JBDXSU010000002">
    <property type="protein sequence ID" value="MFB5189327.1"/>
    <property type="molecule type" value="Genomic_DNA"/>
</dbReference>
<dbReference type="InterPro" id="IPR050743">
    <property type="entry name" value="2-oxoacid_DH_E2_comp"/>
</dbReference>
<dbReference type="SUPFAM" id="SSF51230">
    <property type="entry name" value="Single hybrid motif"/>
    <property type="match status" value="1"/>
</dbReference>
<keyword evidence="4 6" id="KW-0450">Lipoyl</keyword>
<keyword evidence="5 6" id="KW-0012">Acyltransferase</keyword>